<accession>A0A9Q0LYL3</accession>
<comment type="caution">
    <text evidence="3">The sequence shown here is derived from an EMBL/GenBank/DDBJ whole genome shotgun (WGS) entry which is preliminary data.</text>
</comment>
<evidence type="ECO:0000256" key="2">
    <source>
        <dbReference type="SAM" id="SignalP"/>
    </source>
</evidence>
<dbReference type="EMBL" id="JAPWDV010000004">
    <property type="protein sequence ID" value="KAJ6215503.1"/>
    <property type="molecule type" value="Genomic_DNA"/>
</dbReference>
<dbReference type="Proteomes" id="UP001142055">
    <property type="component" value="Chromosome 4"/>
</dbReference>
<evidence type="ECO:0000313" key="4">
    <source>
        <dbReference type="Proteomes" id="UP001142055"/>
    </source>
</evidence>
<organism evidence="3 4">
    <name type="scientific">Blomia tropicalis</name>
    <name type="common">Mite</name>
    <dbReference type="NCBI Taxonomy" id="40697"/>
    <lineage>
        <taxon>Eukaryota</taxon>
        <taxon>Metazoa</taxon>
        <taxon>Ecdysozoa</taxon>
        <taxon>Arthropoda</taxon>
        <taxon>Chelicerata</taxon>
        <taxon>Arachnida</taxon>
        <taxon>Acari</taxon>
        <taxon>Acariformes</taxon>
        <taxon>Sarcoptiformes</taxon>
        <taxon>Astigmata</taxon>
        <taxon>Glycyphagoidea</taxon>
        <taxon>Echimyopodidae</taxon>
        <taxon>Blomia</taxon>
    </lineage>
</organism>
<evidence type="ECO:0000313" key="3">
    <source>
        <dbReference type="EMBL" id="KAJ6215503.1"/>
    </source>
</evidence>
<proteinExistence type="predicted"/>
<evidence type="ECO:0000256" key="1">
    <source>
        <dbReference type="SAM" id="MobiDB-lite"/>
    </source>
</evidence>
<gene>
    <name evidence="3" type="ORF">RDWZM_010003</name>
</gene>
<keyword evidence="4" id="KW-1185">Reference proteome</keyword>
<protein>
    <submittedName>
        <fullName evidence="3">Uncharacterized protein</fullName>
    </submittedName>
</protein>
<name>A0A9Q0LYL3_BLOTA</name>
<dbReference type="AlphaFoldDB" id="A0A9Q0LYL3"/>
<feature type="signal peptide" evidence="2">
    <location>
        <begin position="1"/>
        <end position="16"/>
    </location>
</feature>
<keyword evidence="2" id="KW-0732">Signal</keyword>
<reference evidence="3" key="1">
    <citation type="submission" date="2022-12" db="EMBL/GenBank/DDBJ databases">
        <title>Genome assemblies of Blomia tropicalis.</title>
        <authorList>
            <person name="Cui Y."/>
        </authorList>
    </citation>
    <scope>NUCLEOTIDE SEQUENCE</scope>
    <source>
        <tissue evidence="3">Adult mites</tissue>
    </source>
</reference>
<feature type="region of interest" description="Disordered" evidence="1">
    <location>
        <begin position="41"/>
        <end position="79"/>
    </location>
</feature>
<feature type="chain" id="PRO_5040239892" evidence="2">
    <location>
        <begin position="17"/>
        <end position="203"/>
    </location>
</feature>
<feature type="compositionally biased region" description="Polar residues" evidence="1">
    <location>
        <begin position="45"/>
        <end position="59"/>
    </location>
</feature>
<sequence length="203" mass="22594">MFLKLFHHLLATIVLGFILIHHQPNYSVSLFANGQVITDQGGKATENSDPNGSNGSDQTEAPPMGSSFESDIVPMGPRTPTFRVTNRFNRWMRTMADFFQQGNWFNGGPENLMEYIGRYLARLFDIMMNRENGGNAGNGNVPPNAISTSELFGGLIDGLQQAQQIPATMPQTNDKRTNLNPNQVTLADLIRLMQQRQQINVPN</sequence>